<dbReference type="EMBL" id="SSTE01023315">
    <property type="protein sequence ID" value="KAA0025171.1"/>
    <property type="molecule type" value="Genomic_DNA"/>
</dbReference>
<organism evidence="4 5">
    <name type="scientific">Cucumis melo var. makuwa</name>
    <name type="common">Oriental melon</name>
    <dbReference type="NCBI Taxonomy" id="1194695"/>
    <lineage>
        <taxon>Eukaryota</taxon>
        <taxon>Viridiplantae</taxon>
        <taxon>Streptophyta</taxon>
        <taxon>Embryophyta</taxon>
        <taxon>Tracheophyta</taxon>
        <taxon>Spermatophyta</taxon>
        <taxon>Magnoliopsida</taxon>
        <taxon>eudicotyledons</taxon>
        <taxon>Gunneridae</taxon>
        <taxon>Pentapetalae</taxon>
        <taxon>rosids</taxon>
        <taxon>fabids</taxon>
        <taxon>Cucurbitales</taxon>
        <taxon>Cucurbitaceae</taxon>
        <taxon>Benincaseae</taxon>
        <taxon>Cucumis</taxon>
    </lineage>
</organism>
<dbReference type="SUPFAM" id="SSF54403">
    <property type="entry name" value="Cystatin/monellin"/>
    <property type="match status" value="1"/>
</dbReference>
<evidence type="ECO:0000313" key="5">
    <source>
        <dbReference type="Proteomes" id="UP000321393"/>
    </source>
</evidence>
<dbReference type="InterPro" id="IPR018073">
    <property type="entry name" value="Prot_inh_cystat_CS"/>
</dbReference>
<evidence type="ECO:0000256" key="1">
    <source>
        <dbReference type="ARBA" id="ARBA00022690"/>
    </source>
</evidence>
<evidence type="ECO:0000256" key="2">
    <source>
        <dbReference type="ARBA" id="ARBA00022704"/>
    </source>
</evidence>
<dbReference type="AlphaFoldDB" id="A0A5A7SLP1"/>
<keyword evidence="2" id="KW-0789">Thiol protease inhibitor</keyword>
<dbReference type="SMART" id="SM00043">
    <property type="entry name" value="CY"/>
    <property type="match status" value="1"/>
</dbReference>
<feature type="domain" description="Cystatin" evidence="3">
    <location>
        <begin position="8"/>
        <end position="91"/>
    </location>
</feature>
<evidence type="ECO:0000259" key="3">
    <source>
        <dbReference type="SMART" id="SM00043"/>
    </source>
</evidence>
<evidence type="ECO:0000313" key="4">
    <source>
        <dbReference type="EMBL" id="KAA0025171.1"/>
    </source>
</evidence>
<name>A0A5A7SLP1_CUCMM</name>
<dbReference type="PROSITE" id="PS00287">
    <property type="entry name" value="CYSTATIN"/>
    <property type="match status" value="1"/>
</dbReference>
<keyword evidence="1" id="KW-0646">Protease inhibitor</keyword>
<sequence>MGSPVVGQYITCPYPDDEEVQEIAEWAVKKYNEKGHHLTLLRKLDCESQVVAGTNWRLLLKCRDENNGENHYYQTVVYVRPWEHLTALTYFYRLYPYE</sequence>
<dbReference type="PANTHER" id="PTHR47364">
    <property type="entry name" value="CYSTEINE PROTEINASE INHIBITOR 5"/>
    <property type="match status" value="1"/>
</dbReference>
<protein>
    <submittedName>
        <fullName evidence="4">Cysteine proteinase inhibitor 5-like</fullName>
    </submittedName>
</protein>
<dbReference type="Pfam" id="PF16845">
    <property type="entry name" value="SQAPI"/>
    <property type="match status" value="1"/>
</dbReference>
<dbReference type="Gene3D" id="3.10.450.10">
    <property type="match status" value="1"/>
</dbReference>
<accession>A0A5A7SLP1</accession>
<reference evidence="4 5" key="1">
    <citation type="submission" date="2019-08" db="EMBL/GenBank/DDBJ databases">
        <title>Draft genome sequences of two oriental melons (Cucumis melo L. var makuwa).</title>
        <authorList>
            <person name="Kwon S.-Y."/>
        </authorList>
    </citation>
    <scope>NUCLEOTIDE SEQUENCE [LARGE SCALE GENOMIC DNA]</scope>
    <source>
        <strain evidence="5">cv. SW 3</strain>
        <tissue evidence="4">Leaf</tissue>
    </source>
</reference>
<dbReference type="Proteomes" id="UP000321393">
    <property type="component" value="Unassembled WGS sequence"/>
</dbReference>
<dbReference type="OrthoDB" id="2016588at2759"/>
<dbReference type="CDD" id="cd00042">
    <property type="entry name" value="CY"/>
    <property type="match status" value="1"/>
</dbReference>
<dbReference type="GO" id="GO:0004869">
    <property type="term" value="F:cysteine-type endopeptidase inhibitor activity"/>
    <property type="evidence" value="ECO:0007669"/>
    <property type="project" value="UniProtKB-KW"/>
</dbReference>
<comment type="caution">
    <text evidence="4">The sequence shown here is derived from an EMBL/GenBank/DDBJ whole genome shotgun (WGS) entry which is preliminary data.</text>
</comment>
<proteinExistence type="predicted"/>
<dbReference type="InterPro" id="IPR046350">
    <property type="entry name" value="Cystatin_sf"/>
</dbReference>
<dbReference type="InterPro" id="IPR000010">
    <property type="entry name" value="Cystatin_dom"/>
</dbReference>
<gene>
    <name evidence="4" type="ORF">E6C27_scaffold541G00100</name>
</gene>
<dbReference type="PANTHER" id="PTHR47364:SF2">
    <property type="entry name" value="CYSTEINE PROTEINASE INHIBITOR 5"/>
    <property type="match status" value="1"/>
</dbReference>